<keyword evidence="1" id="KW-0175">Coiled coil</keyword>
<dbReference type="Gene3D" id="1.20.1280.50">
    <property type="match status" value="1"/>
</dbReference>
<dbReference type="AlphaFoldDB" id="A0A6A4IA66"/>
<accession>A0A6A4IA66</accession>
<evidence type="ECO:0000256" key="1">
    <source>
        <dbReference type="SAM" id="Coils"/>
    </source>
</evidence>
<keyword evidence="3" id="KW-1185">Reference proteome</keyword>
<organism evidence="2 3">
    <name type="scientific">Gymnopus androsaceus JB14</name>
    <dbReference type="NCBI Taxonomy" id="1447944"/>
    <lineage>
        <taxon>Eukaryota</taxon>
        <taxon>Fungi</taxon>
        <taxon>Dikarya</taxon>
        <taxon>Basidiomycota</taxon>
        <taxon>Agaricomycotina</taxon>
        <taxon>Agaricomycetes</taxon>
        <taxon>Agaricomycetidae</taxon>
        <taxon>Agaricales</taxon>
        <taxon>Marasmiineae</taxon>
        <taxon>Omphalotaceae</taxon>
        <taxon>Gymnopus</taxon>
    </lineage>
</organism>
<protein>
    <submittedName>
        <fullName evidence="2">Uncharacterized protein</fullName>
    </submittedName>
</protein>
<name>A0A6A4IA66_9AGAR</name>
<feature type="coiled-coil region" evidence="1">
    <location>
        <begin position="45"/>
        <end position="79"/>
    </location>
</feature>
<dbReference type="OrthoDB" id="2269034at2759"/>
<evidence type="ECO:0000313" key="2">
    <source>
        <dbReference type="EMBL" id="KAE9405674.1"/>
    </source>
</evidence>
<reference evidence="2" key="1">
    <citation type="journal article" date="2019" name="Environ. Microbiol.">
        <title>Fungal ecological strategies reflected in gene transcription - a case study of two litter decomposers.</title>
        <authorList>
            <person name="Barbi F."/>
            <person name="Kohler A."/>
            <person name="Barry K."/>
            <person name="Baskaran P."/>
            <person name="Daum C."/>
            <person name="Fauchery L."/>
            <person name="Ihrmark K."/>
            <person name="Kuo A."/>
            <person name="LaButti K."/>
            <person name="Lipzen A."/>
            <person name="Morin E."/>
            <person name="Grigoriev I.V."/>
            <person name="Henrissat B."/>
            <person name="Lindahl B."/>
            <person name="Martin F."/>
        </authorList>
    </citation>
    <scope>NUCLEOTIDE SEQUENCE</scope>
    <source>
        <strain evidence="2">JB14</strain>
    </source>
</reference>
<sequence length="337" mass="38656">MPLGSNCNETLFSSQIQDYPLILEKLRWESGPASIPNPDKVLPIIHIARRELEDCEKQIEALESRRESLQEYAALLQSLLSPIRKVPDEILQHIFDDCCDMKYFTVGNHQKSPNAIRNAPALAVSSVCSRWRRNGLSMPSIWSRISLSRYVRAVVDFTALETVLNRTPQHPLTIVIDFSPDFNKYPVFTLLKKHTHRWYSFTDKSRKEFRHDELRYSFISIFLHPDPALKFPLLEYLDIVDIEASDLKMLAHASPKLKKLSTTFIPDGTSVETSLFAQLSHLELRKLSVPKIQALFRSSHRLVSLETEESVNPHYAETVVPCRTIDTLTVYLNPALS</sequence>
<gene>
    <name evidence="2" type="ORF">BT96DRAFT_314174</name>
</gene>
<proteinExistence type="predicted"/>
<dbReference type="Proteomes" id="UP000799118">
    <property type="component" value="Unassembled WGS sequence"/>
</dbReference>
<dbReference type="EMBL" id="ML769407">
    <property type="protein sequence ID" value="KAE9405674.1"/>
    <property type="molecule type" value="Genomic_DNA"/>
</dbReference>
<evidence type="ECO:0000313" key="3">
    <source>
        <dbReference type="Proteomes" id="UP000799118"/>
    </source>
</evidence>